<keyword evidence="1" id="KW-0560">Oxidoreductase</keyword>
<dbReference type="PANTHER" id="PTHR43157">
    <property type="entry name" value="PHOSPHATIDYLINOSITOL-GLYCAN BIOSYNTHESIS CLASS F PROTEIN-RELATED"/>
    <property type="match status" value="1"/>
</dbReference>
<keyword evidence="4" id="KW-1185">Reference proteome</keyword>
<reference evidence="5" key="1">
    <citation type="submission" date="2025-08" db="UniProtKB">
        <authorList>
            <consortium name="RefSeq"/>
        </authorList>
    </citation>
    <scope>IDENTIFICATION</scope>
    <source>
        <tissue evidence="5">Whole body</tissue>
    </source>
</reference>
<dbReference type="RefSeq" id="XP_026486313.2">
    <property type="nucleotide sequence ID" value="XM_026630528.2"/>
</dbReference>
<dbReference type="PRINTS" id="PR00081">
    <property type="entry name" value="GDHRDH"/>
</dbReference>
<dbReference type="Gene3D" id="3.40.50.720">
    <property type="entry name" value="NAD(P)-binding Rossmann-like Domain"/>
    <property type="match status" value="1"/>
</dbReference>
<proteinExistence type="inferred from homology"/>
<keyword evidence="3" id="KW-0732">Signal</keyword>
<dbReference type="GO" id="GO:0016491">
    <property type="term" value="F:oxidoreductase activity"/>
    <property type="evidence" value="ECO:0007669"/>
    <property type="project" value="UniProtKB-KW"/>
</dbReference>
<dbReference type="InterPro" id="IPR036291">
    <property type="entry name" value="NAD(P)-bd_dom_sf"/>
</dbReference>
<comment type="similarity">
    <text evidence="2">Belongs to the short-chain dehydrogenases/reductases (SDR) family.</text>
</comment>
<gene>
    <name evidence="5" type="primary">LOC113393565</name>
</gene>
<accession>A0A8B8HN86</accession>
<dbReference type="PRINTS" id="PR00080">
    <property type="entry name" value="SDRFAMILY"/>
</dbReference>
<dbReference type="SUPFAM" id="SSF51735">
    <property type="entry name" value="NAD(P)-binding Rossmann-fold domains"/>
    <property type="match status" value="1"/>
</dbReference>
<dbReference type="GeneID" id="113393565"/>
<dbReference type="OMA" id="IVACPFV"/>
<dbReference type="PANTHER" id="PTHR43157:SF31">
    <property type="entry name" value="PHOSPHATIDYLINOSITOL-GLYCAN BIOSYNTHESIS CLASS F PROTEIN"/>
    <property type="match status" value="1"/>
</dbReference>
<protein>
    <submittedName>
        <fullName evidence="5">Retinol dehydrogenase 11-like</fullName>
    </submittedName>
</protein>
<dbReference type="Proteomes" id="UP001652626">
    <property type="component" value="Chromosome 6"/>
</dbReference>
<organism evidence="4 5">
    <name type="scientific">Vanessa tameamea</name>
    <name type="common">Kamehameha butterfly</name>
    <dbReference type="NCBI Taxonomy" id="334116"/>
    <lineage>
        <taxon>Eukaryota</taxon>
        <taxon>Metazoa</taxon>
        <taxon>Ecdysozoa</taxon>
        <taxon>Arthropoda</taxon>
        <taxon>Hexapoda</taxon>
        <taxon>Insecta</taxon>
        <taxon>Pterygota</taxon>
        <taxon>Neoptera</taxon>
        <taxon>Endopterygota</taxon>
        <taxon>Lepidoptera</taxon>
        <taxon>Glossata</taxon>
        <taxon>Ditrysia</taxon>
        <taxon>Papilionoidea</taxon>
        <taxon>Nymphalidae</taxon>
        <taxon>Nymphalinae</taxon>
        <taxon>Vanessa</taxon>
    </lineage>
</organism>
<evidence type="ECO:0000256" key="1">
    <source>
        <dbReference type="ARBA" id="ARBA00023002"/>
    </source>
</evidence>
<feature type="signal peptide" evidence="3">
    <location>
        <begin position="1"/>
        <end position="18"/>
    </location>
</feature>
<name>A0A8B8HN86_VANTA</name>
<evidence type="ECO:0000256" key="3">
    <source>
        <dbReference type="SAM" id="SignalP"/>
    </source>
</evidence>
<feature type="chain" id="PRO_5045155867" evidence="3">
    <location>
        <begin position="19"/>
        <end position="332"/>
    </location>
</feature>
<dbReference type="InterPro" id="IPR002347">
    <property type="entry name" value="SDR_fam"/>
</dbReference>
<dbReference type="Pfam" id="PF00106">
    <property type="entry name" value="adh_short"/>
    <property type="match status" value="1"/>
</dbReference>
<evidence type="ECO:0000313" key="5">
    <source>
        <dbReference type="RefSeq" id="XP_026486313.2"/>
    </source>
</evidence>
<evidence type="ECO:0000313" key="4">
    <source>
        <dbReference type="Proteomes" id="UP001652626"/>
    </source>
</evidence>
<sequence length="332" mass="37050">MIILYLIVVIVMVGMVVGLYQKNTNIICKSKKRLDGKTTIVTGGTSGMGLRIATDFADRGARVIVACPFVDEGTRGRKFIVDKTGNEEVIFKLLDLASTASIRKFSEDVIKTEKRLDILINNAGVGNVEDFATKDGLNFTMQVNYFGQYLLTLLLLPLLRKTGNSLEPSRIVNTASILHNIGSVNFEKINCPNYWYPIQLYANSKLCLILFTRELAKRLKDLKEFNVKVNSVDPGAVGTTIFNTTGKYYGGFITFLFSVLFKTPWEGAQTAIHVALDKKASLVSGELFKNCKLSRAKETAYDDDLACSLWEESRKLIGLCVDEYEQCFQVLK</sequence>
<evidence type="ECO:0000256" key="2">
    <source>
        <dbReference type="RuleBase" id="RU000363"/>
    </source>
</evidence>
<dbReference type="AlphaFoldDB" id="A0A8B8HN86"/>
<dbReference type="OrthoDB" id="191979at2759"/>